<dbReference type="Proteomes" id="UP000622687">
    <property type="component" value="Unassembled WGS sequence"/>
</dbReference>
<evidence type="ECO:0000256" key="6">
    <source>
        <dbReference type="ARBA" id="ARBA00023316"/>
    </source>
</evidence>
<evidence type="ECO:0000256" key="1">
    <source>
        <dbReference type="ARBA" id="ARBA00007164"/>
    </source>
</evidence>
<evidence type="ECO:0000256" key="9">
    <source>
        <dbReference type="RuleBase" id="RU004016"/>
    </source>
</evidence>
<accession>A0A934M788</accession>
<keyword evidence="12" id="KW-1185">Reference proteome</keyword>
<feature type="active site" description="Proton acceptor" evidence="7">
    <location>
        <position position="92"/>
    </location>
</feature>
<dbReference type="GO" id="GO:0009002">
    <property type="term" value="F:serine-type D-Ala-D-Ala carboxypeptidase activity"/>
    <property type="evidence" value="ECO:0007669"/>
    <property type="project" value="InterPro"/>
</dbReference>
<feature type="binding site" evidence="8">
    <location>
        <position position="262"/>
    </location>
    <ligand>
        <name>substrate</name>
    </ligand>
</feature>
<evidence type="ECO:0000259" key="10">
    <source>
        <dbReference type="Pfam" id="PF00768"/>
    </source>
</evidence>
<evidence type="ECO:0000256" key="3">
    <source>
        <dbReference type="ARBA" id="ARBA00022801"/>
    </source>
</evidence>
<feature type="active site" evidence="7">
    <location>
        <position position="149"/>
    </location>
</feature>
<dbReference type="PANTHER" id="PTHR21581">
    <property type="entry name" value="D-ALANYL-D-ALANINE CARBOXYPEPTIDASE"/>
    <property type="match status" value="1"/>
</dbReference>
<dbReference type="SUPFAM" id="SSF56601">
    <property type="entry name" value="beta-lactamase/transpeptidase-like"/>
    <property type="match status" value="1"/>
</dbReference>
<dbReference type="PANTHER" id="PTHR21581:SF6">
    <property type="entry name" value="TRAFFICKING PROTEIN PARTICLE COMPLEX SUBUNIT 12"/>
    <property type="match status" value="1"/>
</dbReference>
<sequence>MITCSIILLVQGKSLLFNEPKLLKKFDTLQQNYSVKISEKNQELKKYQKQQRNDIKTNKLYSSNAILLDLEDKQVLMERNSEDKIYPASLTKIMTAVVVIDTVSDLNETMKLSSDIFPELYASKASMAGFLPNEKVKIIDLLYGVMLPSGAECCIGLANEIAGSEKNFVKMMNEKAVKLGMTNTHFSNSTGLQDSQHYTTAKDIAVLLQYALQKDVFREIYTSSRYSTKPTNLHPDGITFSSTMFKYMDHTDIAGGKILGGKTGYTEEAGLCLASLAVVNGKEYALITAGASGNHQTKQFHILDAFNVYNQIGK</sequence>
<proteinExistence type="inferred from homology"/>
<protein>
    <submittedName>
        <fullName evidence="11">D-alanyl-D-alanine carboxypeptidase</fullName>
    </submittedName>
</protein>
<reference evidence="11" key="1">
    <citation type="submission" date="2020-12" db="EMBL/GenBank/DDBJ databases">
        <title>Clostridium thailandense sp. nov., a novel acetogenic bacterium isolated from peat land soil in Thailand.</title>
        <authorList>
            <person name="Chaikitkaew S."/>
            <person name="Birkeland N.K."/>
        </authorList>
    </citation>
    <scope>NUCLEOTIDE SEQUENCE</scope>
    <source>
        <strain evidence="11">DSM 17425</strain>
    </source>
</reference>
<evidence type="ECO:0000256" key="8">
    <source>
        <dbReference type="PIRSR" id="PIRSR618044-2"/>
    </source>
</evidence>
<keyword evidence="5" id="KW-0573">Peptidoglycan synthesis</keyword>
<dbReference type="GO" id="GO:0009252">
    <property type="term" value="P:peptidoglycan biosynthetic process"/>
    <property type="evidence" value="ECO:0007669"/>
    <property type="project" value="UniProtKB-KW"/>
</dbReference>
<name>A0A934M788_9CLOT</name>
<evidence type="ECO:0000256" key="2">
    <source>
        <dbReference type="ARBA" id="ARBA00022729"/>
    </source>
</evidence>
<feature type="active site" description="Acyl-ester intermediate" evidence="7">
    <location>
        <position position="89"/>
    </location>
</feature>
<organism evidence="11 12">
    <name type="scientific">Clostridium aciditolerans</name>
    <dbReference type="NCBI Taxonomy" id="339861"/>
    <lineage>
        <taxon>Bacteria</taxon>
        <taxon>Bacillati</taxon>
        <taxon>Bacillota</taxon>
        <taxon>Clostridia</taxon>
        <taxon>Eubacteriales</taxon>
        <taxon>Clostridiaceae</taxon>
        <taxon>Clostridium</taxon>
    </lineage>
</organism>
<evidence type="ECO:0000313" key="12">
    <source>
        <dbReference type="Proteomes" id="UP000622687"/>
    </source>
</evidence>
<dbReference type="InterPro" id="IPR018044">
    <property type="entry name" value="Peptidase_S11"/>
</dbReference>
<keyword evidence="6" id="KW-0961">Cell wall biogenesis/degradation</keyword>
<evidence type="ECO:0000313" key="11">
    <source>
        <dbReference type="EMBL" id="MBI6875428.1"/>
    </source>
</evidence>
<evidence type="ECO:0000256" key="7">
    <source>
        <dbReference type="PIRSR" id="PIRSR618044-1"/>
    </source>
</evidence>
<dbReference type="GO" id="GO:0071555">
    <property type="term" value="P:cell wall organization"/>
    <property type="evidence" value="ECO:0007669"/>
    <property type="project" value="UniProtKB-KW"/>
</dbReference>
<feature type="domain" description="Peptidase S11 D-alanyl-D-alanine carboxypeptidase A N-terminal" evidence="10">
    <location>
        <begin position="58"/>
        <end position="291"/>
    </location>
</feature>
<keyword evidence="11" id="KW-0645">Protease</keyword>
<dbReference type="AlphaFoldDB" id="A0A934M788"/>
<keyword evidence="11" id="KW-0121">Carboxypeptidase</keyword>
<dbReference type="EMBL" id="JAEEGB010000044">
    <property type="protein sequence ID" value="MBI6875428.1"/>
    <property type="molecule type" value="Genomic_DNA"/>
</dbReference>
<evidence type="ECO:0000256" key="5">
    <source>
        <dbReference type="ARBA" id="ARBA00022984"/>
    </source>
</evidence>
<dbReference type="GO" id="GO:0008360">
    <property type="term" value="P:regulation of cell shape"/>
    <property type="evidence" value="ECO:0007669"/>
    <property type="project" value="UniProtKB-KW"/>
</dbReference>
<dbReference type="PRINTS" id="PR00725">
    <property type="entry name" value="DADACBPTASE1"/>
</dbReference>
<dbReference type="InterPro" id="IPR001967">
    <property type="entry name" value="Peptidase_S11_N"/>
</dbReference>
<comment type="caution">
    <text evidence="11">The sequence shown here is derived from an EMBL/GenBank/DDBJ whole genome shotgun (WGS) entry which is preliminary data.</text>
</comment>
<dbReference type="InterPro" id="IPR012338">
    <property type="entry name" value="Beta-lactam/transpept-like"/>
</dbReference>
<gene>
    <name evidence="11" type="ORF">I6U51_22400</name>
</gene>
<dbReference type="Gene3D" id="3.40.710.10">
    <property type="entry name" value="DD-peptidase/beta-lactamase superfamily"/>
    <property type="match status" value="1"/>
</dbReference>
<evidence type="ECO:0000256" key="4">
    <source>
        <dbReference type="ARBA" id="ARBA00022960"/>
    </source>
</evidence>
<dbReference type="GO" id="GO:0006508">
    <property type="term" value="P:proteolysis"/>
    <property type="evidence" value="ECO:0007669"/>
    <property type="project" value="InterPro"/>
</dbReference>
<dbReference type="Pfam" id="PF00768">
    <property type="entry name" value="Peptidase_S11"/>
    <property type="match status" value="1"/>
</dbReference>
<keyword evidence="4" id="KW-0133">Cell shape</keyword>
<comment type="similarity">
    <text evidence="1 9">Belongs to the peptidase S11 family.</text>
</comment>
<keyword evidence="3" id="KW-0378">Hydrolase</keyword>
<keyword evidence="2" id="KW-0732">Signal</keyword>